<evidence type="ECO:0000313" key="2">
    <source>
        <dbReference type="Proteomes" id="UP001198830"/>
    </source>
</evidence>
<dbReference type="EMBL" id="JAJGNP010000010">
    <property type="protein sequence ID" value="MCC4233562.1"/>
    <property type="molecule type" value="Genomic_DNA"/>
</dbReference>
<dbReference type="Proteomes" id="UP001198830">
    <property type="component" value="Unassembled WGS sequence"/>
</dbReference>
<keyword evidence="2" id="KW-1185">Reference proteome</keyword>
<gene>
    <name evidence="1" type="ORF">LL253_12790</name>
</gene>
<proteinExistence type="predicted"/>
<dbReference type="RefSeq" id="WP_228227425.1">
    <property type="nucleotide sequence ID" value="NZ_JAJGNP010000010.1"/>
</dbReference>
<name>A0ABS8H4V1_9SPHN</name>
<comment type="caution">
    <text evidence="1">The sequence shown here is derived from an EMBL/GenBank/DDBJ whole genome shotgun (WGS) entry which is preliminary data.</text>
</comment>
<sequence>MTSMDAHFGRPNLLRNKDIRRRGADPLPLLLAQLLLRAGRPTVIDRTTSRPWASALFEGQRHTIWLRFSGAEAQKQKDRLLAGLDDAEWTLPGHFVADIAVDGEGVADQDVWVRLSALTIRDW</sequence>
<organism evidence="1 2">
    <name type="scientific">Sphingobium soli</name>
    <dbReference type="NCBI Taxonomy" id="1591116"/>
    <lineage>
        <taxon>Bacteria</taxon>
        <taxon>Pseudomonadati</taxon>
        <taxon>Pseudomonadota</taxon>
        <taxon>Alphaproteobacteria</taxon>
        <taxon>Sphingomonadales</taxon>
        <taxon>Sphingomonadaceae</taxon>
        <taxon>Sphingobium</taxon>
    </lineage>
</organism>
<evidence type="ECO:0008006" key="3">
    <source>
        <dbReference type="Google" id="ProtNLM"/>
    </source>
</evidence>
<reference evidence="1 2" key="1">
    <citation type="submission" date="2021-10" db="EMBL/GenBank/DDBJ databases">
        <title>The diversity and Nitrogen Metabolism of Culturable Nitrate-Utilizing Bacteria Within the Oxygen Minimum Zone of the Changjiang (Yangtze River)Estuary.</title>
        <authorList>
            <person name="Zhang D."/>
            <person name="Zheng J."/>
            <person name="Liu S."/>
            <person name="He W."/>
        </authorList>
    </citation>
    <scope>NUCLEOTIDE SEQUENCE [LARGE SCALE GENOMIC DNA]</scope>
    <source>
        <strain evidence="1 2">FXH275-2</strain>
    </source>
</reference>
<protein>
    <recommendedName>
        <fullName evidence="3">DUF3168 domain-containing protein</fullName>
    </recommendedName>
</protein>
<evidence type="ECO:0000313" key="1">
    <source>
        <dbReference type="EMBL" id="MCC4233562.1"/>
    </source>
</evidence>
<accession>A0ABS8H4V1</accession>